<evidence type="ECO:0000256" key="1">
    <source>
        <dbReference type="SAM" id="MobiDB-lite"/>
    </source>
</evidence>
<feature type="compositionally biased region" description="Polar residues" evidence="1">
    <location>
        <begin position="80"/>
        <end position="103"/>
    </location>
</feature>
<sequence length="193" mass="20083">MSDDRQNRSALFSGALEPAISEFPSAAAGRHDHSGQQAEGGAGREGFGTARHSEGRGRVAAGGGRAVVPIGVSIMEGIMDSSSGAGNQGRSHTASRGGHSTSGAGFGSRRARHHGVQAEGEQQESNVDKQLQEILAVCKKNSDSIDGIFAEVRALSGNVMQMRQELVILKESSARFPSATVGSTVNRVPIYDP</sequence>
<dbReference type="EMBL" id="KX924631">
    <property type="protein sequence ID" value="API61890.1"/>
    <property type="molecule type" value="Genomic_RNA"/>
</dbReference>
<proteinExistence type="predicted"/>
<name>A0A1L4A1T2_9VIRU</name>
<reference evidence="2" key="1">
    <citation type="submission" date="2016-09" db="EMBL/GenBank/DDBJ databases">
        <title>genome sequences of RNA viruses from mosquitos.</title>
        <authorList>
            <person name="Greninger A.L."/>
            <person name="Shean R."/>
            <person name="Haman K."/>
            <person name="Dykstra E."/>
            <person name="Kangiser D."/>
            <person name="Jerome K."/>
        </authorList>
    </citation>
    <scope>NUCLEOTIDE SEQUENCE</scope>
    <source>
        <strain evidence="2">Mos8Chu0</strain>
    </source>
</reference>
<organism evidence="2">
    <name type="scientific">Mos8Chu0 chuvirus</name>
    <dbReference type="NCBI Taxonomy" id="2847850"/>
    <lineage>
        <taxon>Viruses</taxon>
        <taxon>Riboviria</taxon>
        <taxon>Orthornavirae</taxon>
        <taxon>Negarnaviricota</taxon>
        <taxon>Haploviricotina</taxon>
        <taxon>Monjiviricetes</taxon>
        <taxon>Jingchuvirales</taxon>
        <taxon>Chuviridae</taxon>
        <taxon>Doliuvirus</taxon>
        <taxon>Doliuvirus culisetae</taxon>
    </lineage>
</organism>
<feature type="region of interest" description="Disordered" evidence="1">
    <location>
        <begin position="22"/>
        <end position="62"/>
    </location>
</feature>
<evidence type="ECO:0000313" key="2">
    <source>
        <dbReference type="EMBL" id="API61890.1"/>
    </source>
</evidence>
<accession>A0A1L4A1T2</accession>
<protein>
    <submittedName>
        <fullName evidence="2">Uncharacterized protein</fullName>
    </submittedName>
</protein>
<feature type="region of interest" description="Disordered" evidence="1">
    <location>
        <begin position="79"/>
        <end position="127"/>
    </location>
</feature>